<dbReference type="InterPro" id="IPR003598">
    <property type="entry name" value="Ig_sub2"/>
</dbReference>
<name>A0AAN8JKX1_PATCE</name>
<evidence type="ECO:0000259" key="6">
    <source>
        <dbReference type="PROSITE" id="PS50835"/>
    </source>
</evidence>
<dbReference type="SUPFAM" id="SSF48726">
    <property type="entry name" value="Immunoglobulin"/>
    <property type="match status" value="3"/>
</dbReference>
<dbReference type="PANTHER" id="PTHR44427">
    <property type="entry name" value="CARCINOEMBRYONIC ANTIGEN-RELATED CELL ADHESION MOLECULE 19"/>
    <property type="match status" value="1"/>
</dbReference>
<dbReference type="CDD" id="cd00096">
    <property type="entry name" value="Ig"/>
    <property type="match status" value="1"/>
</dbReference>
<dbReference type="InterPro" id="IPR013783">
    <property type="entry name" value="Ig-like_fold"/>
</dbReference>
<dbReference type="InterPro" id="IPR050831">
    <property type="entry name" value="CEA_cell_adhesion"/>
</dbReference>
<feature type="region of interest" description="Disordered" evidence="3">
    <location>
        <begin position="347"/>
        <end position="378"/>
    </location>
</feature>
<accession>A0AAN8JKX1</accession>
<protein>
    <recommendedName>
        <fullName evidence="6">Ig-like domain-containing protein</fullName>
    </recommendedName>
</protein>
<comment type="caution">
    <text evidence="7">The sequence shown here is derived from an EMBL/GenBank/DDBJ whole genome shotgun (WGS) entry which is preliminary data.</text>
</comment>
<dbReference type="SMART" id="SM00408">
    <property type="entry name" value="IGc2"/>
    <property type="match status" value="2"/>
</dbReference>
<feature type="chain" id="PRO_5042987557" description="Ig-like domain-containing protein" evidence="5">
    <location>
        <begin position="21"/>
        <end position="378"/>
    </location>
</feature>
<dbReference type="InterPro" id="IPR036179">
    <property type="entry name" value="Ig-like_dom_sf"/>
</dbReference>
<reference evidence="7 8" key="1">
    <citation type="submission" date="2024-01" db="EMBL/GenBank/DDBJ databases">
        <title>The genome of the rayed Mediterranean limpet Patella caerulea (Linnaeus, 1758).</title>
        <authorList>
            <person name="Anh-Thu Weber A."/>
            <person name="Halstead-Nussloch G."/>
        </authorList>
    </citation>
    <scope>NUCLEOTIDE SEQUENCE [LARGE SCALE GENOMIC DNA]</scope>
    <source>
        <strain evidence="7">AATW-2023a</strain>
        <tissue evidence="7">Whole specimen</tissue>
    </source>
</reference>
<dbReference type="InterPro" id="IPR013151">
    <property type="entry name" value="Immunoglobulin_dom"/>
</dbReference>
<evidence type="ECO:0000256" key="2">
    <source>
        <dbReference type="ARBA" id="ARBA00023180"/>
    </source>
</evidence>
<feature type="compositionally biased region" description="Basic and acidic residues" evidence="3">
    <location>
        <begin position="369"/>
        <end position="378"/>
    </location>
</feature>
<keyword evidence="8" id="KW-1185">Reference proteome</keyword>
<feature type="domain" description="Ig-like" evidence="6">
    <location>
        <begin position="104"/>
        <end position="212"/>
    </location>
</feature>
<organism evidence="7 8">
    <name type="scientific">Patella caerulea</name>
    <name type="common">Rayed Mediterranean limpet</name>
    <dbReference type="NCBI Taxonomy" id="87958"/>
    <lineage>
        <taxon>Eukaryota</taxon>
        <taxon>Metazoa</taxon>
        <taxon>Spiralia</taxon>
        <taxon>Lophotrochozoa</taxon>
        <taxon>Mollusca</taxon>
        <taxon>Gastropoda</taxon>
        <taxon>Patellogastropoda</taxon>
        <taxon>Patelloidea</taxon>
        <taxon>Patellidae</taxon>
        <taxon>Patella</taxon>
    </lineage>
</organism>
<evidence type="ECO:0000256" key="4">
    <source>
        <dbReference type="SAM" id="Phobius"/>
    </source>
</evidence>
<keyword evidence="1 5" id="KW-0732">Signal</keyword>
<dbReference type="InterPro" id="IPR003599">
    <property type="entry name" value="Ig_sub"/>
</dbReference>
<evidence type="ECO:0000313" key="8">
    <source>
        <dbReference type="Proteomes" id="UP001347796"/>
    </source>
</evidence>
<dbReference type="Proteomes" id="UP001347796">
    <property type="component" value="Unassembled WGS sequence"/>
</dbReference>
<dbReference type="Pfam" id="PF13927">
    <property type="entry name" value="Ig_3"/>
    <property type="match status" value="2"/>
</dbReference>
<evidence type="ECO:0000256" key="5">
    <source>
        <dbReference type="SAM" id="SignalP"/>
    </source>
</evidence>
<keyword evidence="4" id="KW-0812">Transmembrane</keyword>
<feature type="domain" description="Ig-like" evidence="6">
    <location>
        <begin position="27"/>
        <end position="100"/>
    </location>
</feature>
<sequence>MGRGLQILSIALAMFVGSECQSITVSPPYDILYVIAPSAFNLSCNHITESNSGSDIEWKKDGAKITEETKHSTISGDKKKTVLNIVKSSSSAADAGTYDCVESPSGTKFSITVVVAKVNSNDVEFKRSMGSVKLECETEGTSFPTNYTVTWEREHQPITTLEDYEEKYTVNNTMPYHILEIKNAERADAGAYQCVFDFSSHANGSKVSQKVSVTANLFASPLIRRFEKSKNLIQRDRLELKCGVYGHPLGNITWSKDGVVLAANGRIEFKPGSGLDNGILEIEHVEFEDKGTYMCLASSMRYNTTANSTILVRVKDKLAALWPFLGIVAEVVILCIIIFIYEKKRSKEDPADNDETDVKSGSANANEANEVRQRNVRA</sequence>
<evidence type="ECO:0000256" key="3">
    <source>
        <dbReference type="SAM" id="MobiDB-lite"/>
    </source>
</evidence>
<keyword evidence="4" id="KW-0472">Membrane</keyword>
<dbReference type="Pfam" id="PF00047">
    <property type="entry name" value="ig"/>
    <property type="match status" value="1"/>
</dbReference>
<evidence type="ECO:0000313" key="7">
    <source>
        <dbReference type="EMBL" id="KAK6179227.1"/>
    </source>
</evidence>
<evidence type="ECO:0000256" key="1">
    <source>
        <dbReference type="ARBA" id="ARBA00022729"/>
    </source>
</evidence>
<feature type="transmembrane region" description="Helical" evidence="4">
    <location>
        <begin position="320"/>
        <end position="341"/>
    </location>
</feature>
<dbReference type="EMBL" id="JAZGQO010000008">
    <property type="protein sequence ID" value="KAK6179227.1"/>
    <property type="molecule type" value="Genomic_DNA"/>
</dbReference>
<dbReference type="PROSITE" id="PS50835">
    <property type="entry name" value="IG_LIKE"/>
    <property type="match status" value="3"/>
</dbReference>
<dbReference type="SMART" id="SM00409">
    <property type="entry name" value="IG"/>
    <property type="match status" value="3"/>
</dbReference>
<feature type="signal peptide" evidence="5">
    <location>
        <begin position="1"/>
        <end position="20"/>
    </location>
</feature>
<dbReference type="AlphaFoldDB" id="A0AAN8JKX1"/>
<proteinExistence type="predicted"/>
<gene>
    <name evidence="7" type="ORF">SNE40_011636</name>
</gene>
<keyword evidence="2" id="KW-0325">Glycoprotein</keyword>
<dbReference type="PANTHER" id="PTHR44427:SF5">
    <property type="entry name" value="V-SET AND IMMUNOGLOBULIN DOMAIN-CONTAINING PROTEIN 10-LIKE"/>
    <property type="match status" value="1"/>
</dbReference>
<feature type="domain" description="Ig-like" evidence="6">
    <location>
        <begin position="221"/>
        <end position="311"/>
    </location>
</feature>
<dbReference type="Gene3D" id="2.60.40.10">
    <property type="entry name" value="Immunoglobulins"/>
    <property type="match status" value="3"/>
</dbReference>
<dbReference type="InterPro" id="IPR007110">
    <property type="entry name" value="Ig-like_dom"/>
</dbReference>
<keyword evidence="4" id="KW-1133">Transmembrane helix</keyword>